<accession>A0A9N9I394</accession>
<reference evidence="1" key="1">
    <citation type="submission" date="2021-06" db="EMBL/GenBank/DDBJ databases">
        <authorList>
            <person name="Kallberg Y."/>
            <person name="Tangrot J."/>
            <person name="Rosling A."/>
        </authorList>
    </citation>
    <scope>NUCLEOTIDE SEQUENCE</scope>
    <source>
        <strain evidence="1">87-6 pot B 2015</strain>
    </source>
</reference>
<name>A0A9N9I394_FUNMO</name>
<comment type="caution">
    <text evidence="1">The sequence shown here is derived from an EMBL/GenBank/DDBJ whole genome shotgun (WGS) entry which is preliminary data.</text>
</comment>
<dbReference type="EMBL" id="CAJVPP010012700">
    <property type="protein sequence ID" value="CAG8718547.1"/>
    <property type="molecule type" value="Genomic_DNA"/>
</dbReference>
<organism evidence="1 2">
    <name type="scientific">Funneliformis mosseae</name>
    <name type="common">Endomycorrhizal fungus</name>
    <name type="synonym">Glomus mosseae</name>
    <dbReference type="NCBI Taxonomy" id="27381"/>
    <lineage>
        <taxon>Eukaryota</taxon>
        <taxon>Fungi</taxon>
        <taxon>Fungi incertae sedis</taxon>
        <taxon>Mucoromycota</taxon>
        <taxon>Glomeromycotina</taxon>
        <taxon>Glomeromycetes</taxon>
        <taxon>Glomerales</taxon>
        <taxon>Glomeraceae</taxon>
        <taxon>Funneliformis</taxon>
    </lineage>
</organism>
<sequence>DNPIDSKTYVFSTIEGSIIWIREHYQQTKKEIQVLTTGSLHLVGGVMAVLDIDV</sequence>
<dbReference type="AlphaFoldDB" id="A0A9N9I394"/>
<feature type="non-terminal residue" evidence="1">
    <location>
        <position position="1"/>
    </location>
</feature>
<dbReference type="Proteomes" id="UP000789375">
    <property type="component" value="Unassembled WGS sequence"/>
</dbReference>
<evidence type="ECO:0000313" key="2">
    <source>
        <dbReference type="Proteomes" id="UP000789375"/>
    </source>
</evidence>
<gene>
    <name evidence="1" type="ORF">FMOSSE_LOCUS14824</name>
</gene>
<keyword evidence="2" id="KW-1185">Reference proteome</keyword>
<evidence type="ECO:0000313" key="1">
    <source>
        <dbReference type="EMBL" id="CAG8718547.1"/>
    </source>
</evidence>
<protein>
    <submittedName>
        <fullName evidence="1">952_t:CDS:1</fullName>
    </submittedName>
</protein>
<proteinExistence type="predicted"/>